<dbReference type="InterPro" id="IPR042099">
    <property type="entry name" value="ANL_N_sf"/>
</dbReference>
<dbReference type="GO" id="GO:0006631">
    <property type="term" value="P:fatty acid metabolic process"/>
    <property type="evidence" value="ECO:0007669"/>
    <property type="project" value="TreeGrafter"/>
</dbReference>
<evidence type="ECO:0000259" key="1">
    <source>
        <dbReference type="Pfam" id="PF00501"/>
    </source>
</evidence>
<protein>
    <submittedName>
        <fullName evidence="2">AMP-dependent acyl-CoA synthetase</fullName>
    </submittedName>
</protein>
<feature type="domain" description="AMP-dependent synthetase/ligase" evidence="1">
    <location>
        <begin position="83"/>
        <end position="288"/>
    </location>
</feature>
<dbReference type="Pfam" id="PF00501">
    <property type="entry name" value="AMP-binding"/>
    <property type="match status" value="1"/>
</dbReference>
<dbReference type="SUPFAM" id="SSF56801">
    <property type="entry name" value="Acetyl-CoA synthetase-like"/>
    <property type="match status" value="1"/>
</dbReference>
<dbReference type="GO" id="GO:0031956">
    <property type="term" value="F:medium-chain fatty acid-CoA ligase activity"/>
    <property type="evidence" value="ECO:0007669"/>
    <property type="project" value="TreeGrafter"/>
</dbReference>
<proteinExistence type="predicted"/>
<dbReference type="InterPro" id="IPR000873">
    <property type="entry name" value="AMP-dep_synth/lig_dom"/>
</dbReference>
<reference evidence="2 3" key="2">
    <citation type="submission" date="2020-03" db="EMBL/GenBank/DDBJ databases">
        <authorList>
            <person name="Ichikawa N."/>
            <person name="Kimura A."/>
            <person name="Kitahashi Y."/>
            <person name="Uohara A."/>
        </authorList>
    </citation>
    <scope>NUCLEOTIDE SEQUENCE [LARGE SCALE GENOMIC DNA]</scope>
    <source>
        <strain evidence="2 3">NBRC 108639</strain>
    </source>
</reference>
<accession>A0A6V8JYG6</accession>
<dbReference type="Proteomes" id="UP000482800">
    <property type="component" value="Unassembled WGS sequence"/>
</dbReference>
<dbReference type="Gene3D" id="3.40.50.12780">
    <property type="entry name" value="N-terminal domain of ligase-like"/>
    <property type="match status" value="1"/>
</dbReference>
<keyword evidence="3" id="KW-1185">Reference proteome</keyword>
<dbReference type="PROSITE" id="PS00455">
    <property type="entry name" value="AMP_BINDING"/>
    <property type="match status" value="1"/>
</dbReference>
<comment type="caution">
    <text evidence="2">The sequence shown here is derived from an EMBL/GenBank/DDBJ whole genome shotgun (WGS) entry which is preliminary data.</text>
</comment>
<name>A0A6V8JYG6_9ACTN</name>
<reference evidence="2 3" key="1">
    <citation type="submission" date="2020-03" db="EMBL/GenBank/DDBJ databases">
        <title>Whole genome shotgun sequence of Phytohabitans houttuyneae NBRC 108639.</title>
        <authorList>
            <person name="Komaki H."/>
            <person name="Tamura T."/>
        </authorList>
    </citation>
    <scope>NUCLEOTIDE SEQUENCE [LARGE SCALE GENOMIC DNA]</scope>
    <source>
        <strain evidence="2 3">NBRC 108639</strain>
    </source>
</reference>
<evidence type="ECO:0000313" key="3">
    <source>
        <dbReference type="Proteomes" id="UP000482800"/>
    </source>
</evidence>
<gene>
    <name evidence="2" type="ORF">Phou_004840</name>
</gene>
<organism evidence="2 3">
    <name type="scientific">Phytohabitans houttuyneae</name>
    <dbReference type="NCBI Taxonomy" id="1076126"/>
    <lineage>
        <taxon>Bacteria</taxon>
        <taxon>Bacillati</taxon>
        <taxon>Actinomycetota</taxon>
        <taxon>Actinomycetes</taxon>
        <taxon>Micromonosporales</taxon>
        <taxon>Micromonosporaceae</taxon>
    </lineage>
</organism>
<dbReference type="InterPro" id="IPR020845">
    <property type="entry name" value="AMP-binding_CS"/>
</dbReference>
<dbReference type="PANTHER" id="PTHR43201:SF32">
    <property type="entry name" value="2-SUCCINYLBENZOATE--COA LIGASE, CHLOROPLASTIC_PEROXISOMAL"/>
    <property type="match status" value="1"/>
</dbReference>
<dbReference type="EMBL" id="BLPF01000001">
    <property type="protein sequence ID" value="GFJ76304.1"/>
    <property type="molecule type" value="Genomic_DNA"/>
</dbReference>
<evidence type="ECO:0000313" key="2">
    <source>
        <dbReference type="EMBL" id="GFJ76304.1"/>
    </source>
</evidence>
<dbReference type="PANTHER" id="PTHR43201">
    <property type="entry name" value="ACYL-COA SYNTHETASE"/>
    <property type="match status" value="1"/>
</dbReference>
<dbReference type="AlphaFoldDB" id="A0A6V8JYG6"/>
<sequence>MARALDAAPPGVVICPVVNEVAAIVRYLGAARAGRPVLLCGPDSVAVPVRELVGTFAPAAVLGAGARPPAGYAAESGAWVRRTPPEVLPHPDLGLLLATSGSTGRPRLVRMSRASVAAITTSIRGALGIDGGGVAVTTMPPYYTFGLSVLHTHLQAGGTVVVTRQGVLQADFWRAVNRHGVTSIAGVPHTYELLRRLPWHPERSPTVRSLTVSGGRLPDDLATRLHELTAGGLYVMYGQTEAGSRICVLPPGRLPEKLGSVGPPIPGVRLSVEAGEVVCHSPGVMMGYAETAADLARGDDLGGVLHTGDSGHLDADGHLWLHGRLSRIGKAFGVRANLDAVEHLAAPFAVAAAVPAGDRIRVVCETADRAVLAQVVAVVTGALGLHRLGVRAEGIDRLPRRPNGKIDYHALDG</sequence>